<feature type="transmembrane region" description="Helical" evidence="6">
    <location>
        <begin position="163"/>
        <end position="185"/>
    </location>
</feature>
<keyword evidence="4 6" id="KW-1133">Transmembrane helix</keyword>
<dbReference type="InterPro" id="IPR022791">
    <property type="entry name" value="L-PG_synthase/AglD"/>
</dbReference>
<feature type="transmembrane region" description="Helical" evidence="6">
    <location>
        <begin position="293"/>
        <end position="320"/>
    </location>
</feature>
<reference evidence="7 8" key="1">
    <citation type="submission" date="2013-12" db="EMBL/GenBank/DDBJ databases">
        <authorList>
            <consortium name="DOE Joint Genome Institute"/>
            <person name="Eisen J."/>
            <person name="Huntemann M."/>
            <person name="Han J."/>
            <person name="Chen A."/>
            <person name="Kyrpides N."/>
            <person name="Mavromatis K."/>
            <person name="Markowitz V."/>
            <person name="Palaniappan K."/>
            <person name="Ivanova N."/>
            <person name="Schaumberg A."/>
            <person name="Pati A."/>
            <person name="Liolios K."/>
            <person name="Nordberg H.P."/>
            <person name="Cantor M.N."/>
            <person name="Hua S.X."/>
            <person name="Woyke T."/>
        </authorList>
    </citation>
    <scope>NUCLEOTIDE SEQUENCE [LARGE SCALE GENOMIC DNA]</scope>
    <source>
        <strain evidence="8">DSM 19437</strain>
    </source>
</reference>
<protein>
    <recommendedName>
        <fullName evidence="9">Lysylphosphatidylglycerol synthetase</fullName>
    </recommendedName>
</protein>
<feature type="transmembrane region" description="Helical" evidence="6">
    <location>
        <begin position="48"/>
        <end position="68"/>
    </location>
</feature>
<dbReference type="eggNOG" id="COG0392">
    <property type="taxonomic scope" value="Bacteria"/>
</dbReference>
<accession>W0F461</accession>
<evidence type="ECO:0000256" key="4">
    <source>
        <dbReference type="ARBA" id="ARBA00022989"/>
    </source>
</evidence>
<dbReference type="RefSeq" id="WP_025298956.1">
    <property type="nucleotide sequence ID" value="NZ_CP007035.1"/>
</dbReference>
<feature type="transmembrane region" description="Helical" evidence="6">
    <location>
        <begin position="9"/>
        <end position="28"/>
    </location>
</feature>
<dbReference type="HOGENOM" id="CLU_069763_0_0_10"/>
<sequence>MKISKNIKLFFNYFLGPLLFVWLCWSIYKQVRSQENLVASWQQIKASLTSSKIIYLAAVIALMFINWATEAYKWRLAIRTVQKISLPRAFKAVLSGVSFSVATPNNIGDYVGRILYVEEGKRIKAVTLTIVSNASQLLITILMGLIGLYFLKDPIVQSGMISPIWFDALFYGIGFCTALLLLLYFRVSWMVKWIDRLPASRKFSWSIEALENFNATILIRLLSLSVTRFFIFTLQYYLLLQLFEVTVSFWQCWMGISVMFLILAIIPTIAIFTDLSVRSSISLPILGLFSSNQLGISLTSAGIWLINMIIPALIGSVLVLGIKKIFKSKNENA</sequence>
<evidence type="ECO:0000256" key="3">
    <source>
        <dbReference type="ARBA" id="ARBA00022692"/>
    </source>
</evidence>
<name>W0F461_9BACT</name>
<dbReference type="KEGG" id="nso:NIASO_14145"/>
<dbReference type="EMBL" id="CP007035">
    <property type="protein sequence ID" value="AHF17782.1"/>
    <property type="molecule type" value="Genomic_DNA"/>
</dbReference>
<evidence type="ECO:0000256" key="1">
    <source>
        <dbReference type="ARBA" id="ARBA00004651"/>
    </source>
</evidence>
<proteinExistence type="predicted"/>
<dbReference type="OrthoDB" id="1121314at2"/>
<keyword evidence="8" id="KW-1185">Reference proteome</keyword>
<evidence type="ECO:0000313" key="7">
    <source>
        <dbReference type="EMBL" id="AHF17782.1"/>
    </source>
</evidence>
<dbReference type="Pfam" id="PF03706">
    <property type="entry name" value="LPG_synthase_TM"/>
    <property type="match status" value="1"/>
</dbReference>
<dbReference type="STRING" id="929713.NIASO_14145"/>
<organism evidence="7 8">
    <name type="scientific">Niabella soli DSM 19437</name>
    <dbReference type="NCBI Taxonomy" id="929713"/>
    <lineage>
        <taxon>Bacteria</taxon>
        <taxon>Pseudomonadati</taxon>
        <taxon>Bacteroidota</taxon>
        <taxon>Chitinophagia</taxon>
        <taxon>Chitinophagales</taxon>
        <taxon>Chitinophagaceae</taxon>
        <taxon>Niabella</taxon>
    </lineage>
</organism>
<evidence type="ECO:0000313" key="8">
    <source>
        <dbReference type="Proteomes" id="UP000003586"/>
    </source>
</evidence>
<feature type="transmembrane region" description="Helical" evidence="6">
    <location>
        <begin position="252"/>
        <end position="273"/>
    </location>
</feature>
<keyword evidence="3 6" id="KW-0812">Transmembrane</keyword>
<evidence type="ECO:0008006" key="9">
    <source>
        <dbReference type="Google" id="ProtNLM"/>
    </source>
</evidence>
<gene>
    <name evidence="7" type="ORF">NIASO_14145</name>
</gene>
<keyword evidence="2" id="KW-1003">Cell membrane</keyword>
<comment type="subcellular location">
    <subcellularLocation>
        <location evidence="1">Cell membrane</location>
        <topology evidence="1">Multi-pass membrane protein</topology>
    </subcellularLocation>
</comment>
<feature type="transmembrane region" description="Helical" evidence="6">
    <location>
        <begin position="127"/>
        <end position="151"/>
    </location>
</feature>
<dbReference type="Proteomes" id="UP000003586">
    <property type="component" value="Chromosome"/>
</dbReference>
<evidence type="ECO:0000256" key="5">
    <source>
        <dbReference type="ARBA" id="ARBA00023136"/>
    </source>
</evidence>
<evidence type="ECO:0000256" key="6">
    <source>
        <dbReference type="SAM" id="Phobius"/>
    </source>
</evidence>
<dbReference type="AlphaFoldDB" id="W0F461"/>
<keyword evidence="5 6" id="KW-0472">Membrane</keyword>
<dbReference type="GO" id="GO:0005886">
    <property type="term" value="C:plasma membrane"/>
    <property type="evidence" value="ECO:0007669"/>
    <property type="project" value="UniProtKB-SubCell"/>
</dbReference>
<evidence type="ECO:0000256" key="2">
    <source>
        <dbReference type="ARBA" id="ARBA00022475"/>
    </source>
</evidence>
<feature type="transmembrane region" description="Helical" evidence="6">
    <location>
        <begin position="217"/>
        <end position="240"/>
    </location>
</feature>